<evidence type="ECO:0000256" key="8">
    <source>
        <dbReference type="ARBA" id="ARBA00023272"/>
    </source>
</evidence>
<dbReference type="GO" id="GO:0009738">
    <property type="term" value="P:abscisic acid-activated signaling pathway"/>
    <property type="evidence" value="ECO:0007669"/>
    <property type="project" value="UniProtKB-KW"/>
</dbReference>
<accession>A0A9N7MXZ6</accession>
<dbReference type="Proteomes" id="UP001153555">
    <property type="component" value="Unassembled WGS sequence"/>
</dbReference>
<keyword evidence="6 9" id="KW-0675">Receptor</keyword>
<evidence type="ECO:0000313" key="9">
    <source>
        <dbReference type="EMBL" id="CAA0817762.1"/>
    </source>
</evidence>
<dbReference type="EMBL" id="CACSLK010016728">
    <property type="protein sequence ID" value="CAA0817762.1"/>
    <property type="molecule type" value="Genomic_DNA"/>
</dbReference>
<dbReference type="Pfam" id="PF10604">
    <property type="entry name" value="Polyketide_cyc2"/>
    <property type="match status" value="1"/>
</dbReference>
<dbReference type="PANTHER" id="PTHR31213">
    <property type="entry name" value="OS08G0374000 PROTEIN-RELATED"/>
    <property type="match status" value="1"/>
</dbReference>
<evidence type="ECO:0000256" key="5">
    <source>
        <dbReference type="ARBA" id="ARBA00022682"/>
    </source>
</evidence>
<evidence type="ECO:0000256" key="2">
    <source>
        <dbReference type="ARBA" id="ARBA00004496"/>
    </source>
</evidence>
<evidence type="ECO:0000256" key="3">
    <source>
        <dbReference type="ARBA" id="ARBA00008594"/>
    </source>
</evidence>
<dbReference type="GO" id="GO:0038023">
    <property type="term" value="F:signaling receptor activity"/>
    <property type="evidence" value="ECO:0007669"/>
    <property type="project" value="TreeGrafter"/>
</dbReference>
<dbReference type="CDD" id="cd07821">
    <property type="entry name" value="PYR_PYL_RCAR_like"/>
    <property type="match status" value="1"/>
</dbReference>
<gene>
    <name evidence="9" type="ORF">SHERM_17152</name>
</gene>
<dbReference type="Gene3D" id="3.30.530.20">
    <property type="match status" value="1"/>
</dbReference>
<dbReference type="InterPro" id="IPR050279">
    <property type="entry name" value="Plant_def-hormone_signal"/>
</dbReference>
<keyword evidence="8" id="KW-0650">Protein phosphatase inhibitor</keyword>
<keyword evidence="7" id="KW-0539">Nucleus</keyword>
<reference evidence="9" key="1">
    <citation type="submission" date="2019-12" db="EMBL/GenBank/DDBJ databases">
        <authorList>
            <person name="Scholes J."/>
        </authorList>
    </citation>
    <scope>NUCLEOTIDE SEQUENCE</scope>
</reference>
<dbReference type="InterPro" id="IPR019587">
    <property type="entry name" value="Polyketide_cyclase/dehydratase"/>
</dbReference>
<protein>
    <submittedName>
        <fullName evidence="9">Abscisic acid receptor PYL9</fullName>
    </submittedName>
</protein>
<comment type="subcellular location">
    <subcellularLocation>
        <location evidence="2">Cytoplasm</location>
    </subcellularLocation>
    <subcellularLocation>
        <location evidence="1">Nucleus</location>
    </subcellularLocation>
</comment>
<organism evidence="9 10">
    <name type="scientific">Striga hermonthica</name>
    <name type="common">Purple witchweed</name>
    <name type="synonym">Buchnera hermonthica</name>
    <dbReference type="NCBI Taxonomy" id="68872"/>
    <lineage>
        <taxon>Eukaryota</taxon>
        <taxon>Viridiplantae</taxon>
        <taxon>Streptophyta</taxon>
        <taxon>Embryophyta</taxon>
        <taxon>Tracheophyta</taxon>
        <taxon>Spermatophyta</taxon>
        <taxon>Magnoliopsida</taxon>
        <taxon>eudicotyledons</taxon>
        <taxon>Gunneridae</taxon>
        <taxon>Pentapetalae</taxon>
        <taxon>asterids</taxon>
        <taxon>lamiids</taxon>
        <taxon>Lamiales</taxon>
        <taxon>Orobanchaceae</taxon>
        <taxon>Buchnereae</taxon>
        <taxon>Striga</taxon>
    </lineage>
</organism>
<dbReference type="GO" id="GO:0005737">
    <property type="term" value="C:cytoplasm"/>
    <property type="evidence" value="ECO:0007669"/>
    <property type="project" value="UniProtKB-SubCell"/>
</dbReference>
<evidence type="ECO:0000256" key="6">
    <source>
        <dbReference type="ARBA" id="ARBA00023170"/>
    </source>
</evidence>
<proteinExistence type="inferred from homology"/>
<evidence type="ECO:0000313" key="10">
    <source>
        <dbReference type="Proteomes" id="UP001153555"/>
    </source>
</evidence>
<dbReference type="GO" id="GO:0010427">
    <property type="term" value="F:abscisic acid binding"/>
    <property type="evidence" value="ECO:0007669"/>
    <property type="project" value="TreeGrafter"/>
</dbReference>
<keyword evidence="10" id="KW-1185">Reference proteome</keyword>
<dbReference type="GO" id="GO:0004864">
    <property type="term" value="F:protein phosphatase inhibitor activity"/>
    <property type="evidence" value="ECO:0007669"/>
    <property type="project" value="UniProtKB-KW"/>
</dbReference>
<evidence type="ECO:0000256" key="4">
    <source>
        <dbReference type="ARBA" id="ARBA00022490"/>
    </source>
</evidence>
<dbReference type="PANTHER" id="PTHR31213:SF82">
    <property type="entry name" value="ABSCISIC ACID RECEPTOR PYL11-RELATED"/>
    <property type="match status" value="1"/>
</dbReference>
<sequence length="166" mass="18286">MYSVYHQHSPKPNQCTSTVVQKVNAPLPLVWSMIRRFDRPQAYKQFIRDCTMLAGTGGVGSVREVALVTGIPGTVSRERLDKLDDEAHVMVYTTIDGDQRLNNYRSTTTVHETEGGRGGTTVVESYVVDVPEGNTKEDTCYFVNTMIGFNLKSLASVSEMMSANGG</sequence>
<dbReference type="InterPro" id="IPR023393">
    <property type="entry name" value="START-like_dom_sf"/>
</dbReference>
<dbReference type="SUPFAM" id="SSF55961">
    <property type="entry name" value="Bet v1-like"/>
    <property type="match status" value="1"/>
</dbReference>
<dbReference type="GO" id="GO:0005634">
    <property type="term" value="C:nucleus"/>
    <property type="evidence" value="ECO:0007669"/>
    <property type="project" value="UniProtKB-SubCell"/>
</dbReference>
<keyword evidence="5" id="KW-0938">Abscisic acid signaling pathway</keyword>
<dbReference type="OrthoDB" id="4436220at2759"/>
<dbReference type="AlphaFoldDB" id="A0A9N7MXZ6"/>
<keyword evidence="4" id="KW-0963">Cytoplasm</keyword>
<comment type="caution">
    <text evidence="9">The sequence shown here is derived from an EMBL/GenBank/DDBJ whole genome shotgun (WGS) entry which is preliminary data.</text>
</comment>
<evidence type="ECO:0000256" key="7">
    <source>
        <dbReference type="ARBA" id="ARBA00023242"/>
    </source>
</evidence>
<evidence type="ECO:0000256" key="1">
    <source>
        <dbReference type="ARBA" id="ARBA00004123"/>
    </source>
</evidence>
<name>A0A9N7MXZ6_STRHE</name>
<comment type="similarity">
    <text evidence="3">Belongs to the PYR/PYL/RCAR abscisic acid intracellular receptor family.</text>
</comment>